<comment type="caution">
    <text evidence="7">The sequence shown here is derived from an EMBL/GenBank/DDBJ whole genome shotgun (WGS) entry which is preliminary data.</text>
</comment>
<evidence type="ECO:0000313" key="8">
    <source>
        <dbReference type="Proteomes" id="UP001141806"/>
    </source>
</evidence>
<proteinExistence type="predicted"/>
<reference evidence="7" key="1">
    <citation type="journal article" date="2023" name="Plant J.">
        <title>The genome of the king protea, Protea cynaroides.</title>
        <authorList>
            <person name="Chang J."/>
            <person name="Duong T.A."/>
            <person name="Schoeman C."/>
            <person name="Ma X."/>
            <person name="Roodt D."/>
            <person name="Barker N."/>
            <person name="Li Z."/>
            <person name="Van de Peer Y."/>
            <person name="Mizrachi E."/>
        </authorList>
    </citation>
    <scope>NUCLEOTIDE SEQUENCE</scope>
    <source>
        <tissue evidence="7">Young leaves</tissue>
    </source>
</reference>
<comment type="subcellular location">
    <subcellularLocation>
        <location evidence="1">Endoplasmic reticulum membrane</location>
        <topology evidence="1">Multi-pass membrane protein</topology>
    </subcellularLocation>
</comment>
<organism evidence="7 8">
    <name type="scientific">Protea cynaroides</name>
    <dbReference type="NCBI Taxonomy" id="273540"/>
    <lineage>
        <taxon>Eukaryota</taxon>
        <taxon>Viridiplantae</taxon>
        <taxon>Streptophyta</taxon>
        <taxon>Embryophyta</taxon>
        <taxon>Tracheophyta</taxon>
        <taxon>Spermatophyta</taxon>
        <taxon>Magnoliopsida</taxon>
        <taxon>Proteales</taxon>
        <taxon>Proteaceae</taxon>
        <taxon>Protea</taxon>
    </lineage>
</organism>
<dbReference type="InterPro" id="IPR021013">
    <property type="entry name" value="ATPase_Vma12"/>
</dbReference>
<name>A0A9Q0GSZ7_9MAGN</name>
<dbReference type="GO" id="GO:0070072">
    <property type="term" value="P:vacuolar proton-transporting V-type ATPase complex assembly"/>
    <property type="evidence" value="ECO:0007669"/>
    <property type="project" value="InterPro"/>
</dbReference>
<dbReference type="SUPFAM" id="SSF52425">
    <property type="entry name" value="Cryptochrome/photolyase, N-terminal domain"/>
    <property type="match status" value="1"/>
</dbReference>
<dbReference type="Proteomes" id="UP001141806">
    <property type="component" value="Unassembled WGS sequence"/>
</dbReference>
<keyword evidence="8" id="KW-1185">Reference proteome</keyword>
<evidence type="ECO:0000256" key="1">
    <source>
        <dbReference type="ARBA" id="ARBA00004477"/>
    </source>
</evidence>
<accession>A0A9Q0GSZ7</accession>
<dbReference type="OrthoDB" id="2018698at2759"/>
<dbReference type="AlphaFoldDB" id="A0A9Q0GSZ7"/>
<evidence type="ECO:0000256" key="2">
    <source>
        <dbReference type="ARBA" id="ARBA00022692"/>
    </source>
</evidence>
<dbReference type="GO" id="GO:0005789">
    <property type="term" value="C:endoplasmic reticulum membrane"/>
    <property type="evidence" value="ECO:0007669"/>
    <property type="project" value="UniProtKB-SubCell"/>
</dbReference>
<evidence type="ECO:0000256" key="4">
    <source>
        <dbReference type="ARBA" id="ARBA00022989"/>
    </source>
</evidence>
<dbReference type="EMBL" id="JAMYWD010000012">
    <property type="protein sequence ID" value="KAJ4951189.1"/>
    <property type="molecule type" value="Genomic_DNA"/>
</dbReference>
<dbReference type="PANTHER" id="PTHR31394:SF1">
    <property type="entry name" value="TRANSMEMBRANE PROTEIN 199"/>
    <property type="match status" value="1"/>
</dbReference>
<keyword evidence="5 6" id="KW-0472">Membrane</keyword>
<sequence length="380" mass="42867">MLNKIVIYHQRNDQKKAGNIRRRKKERGFYPVWCCRFFSAAVSTQVDIERKKNGDVALLWFKHDVRSDDHPALSLLHSVRLLFLFTSSITGSVPVSLMRCWNCYLGFGRFKIVVEVLGVGSSICTWCEHGIGLGLFAVIVAGHWPALVDFIGLINTVDLVAYSFSKMRNKVCAVFVEAGEQIRNRTLVCENKRNMVDGSMNSSGLVVSNNETIRSFLRSVSKDPNLSDDLRETALNLMSESSVTYKSLRLLWFASPSTTRPKLLHLFSGSDFVFSSPKPREKSEELKVRLKKLEDLAERNAYKELVKDITPRVDNEEPFSSYKDQLGFGLHVALTMFTGFLVGYATFRALFNSSPVMNAAGGILGLDFDLRRLRLLCLSP</sequence>
<evidence type="ECO:0000256" key="3">
    <source>
        <dbReference type="ARBA" id="ARBA00022824"/>
    </source>
</evidence>
<keyword evidence="2 6" id="KW-0812">Transmembrane</keyword>
<dbReference type="PANTHER" id="PTHR31394">
    <property type="entry name" value="TRANSMEMBRANE PROTEIN 199"/>
    <property type="match status" value="1"/>
</dbReference>
<keyword evidence="4 6" id="KW-1133">Transmembrane helix</keyword>
<protein>
    <submittedName>
        <fullName evidence="7">Uncharacterized protein</fullName>
    </submittedName>
</protein>
<keyword evidence="3" id="KW-0256">Endoplasmic reticulum</keyword>
<gene>
    <name evidence="7" type="ORF">NE237_028021</name>
</gene>
<evidence type="ECO:0000256" key="5">
    <source>
        <dbReference type="ARBA" id="ARBA00023136"/>
    </source>
</evidence>
<evidence type="ECO:0000313" key="7">
    <source>
        <dbReference type="EMBL" id="KAJ4951189.1"/>
    </source>
</evidence>
<feature type="transmembrane region" description="Helical" evidence="6">
    <location>
        <begin position="328"/>
        <end position="347"/>
    </location>
</feature>
<dbReference type="InterPro" id="IPR036155">
    <property type="entry name" value="Crypto/Photolyase_N_sf"/>
</dbReference>
<evidence type="ECO:0000256" key="6">
    <source>
        <dbReference type="SAM" id="Phobius"/>
    </source>
</evidence>